<evidence type="ECO:0000313" key="2">
    <source>
        <dbReference type="EMBL" id="MEX6687733.1"/>
    </source>
</evidence>
<accession>A0ABV3ZD04</accession>
<dbReference type="PANTHER" id="PTHR43689">
    <property type="entry name" value="HYDROLASE"/>
    <property type="match status" value="1"/>
</dbReference>
<comment type="caution">
    <text evidence="2">The sequence shown here is derived from an EMBL/GenBank/DDBJ whole genome shotgun (WGS) entry which is preliminary data.</text>
</comment>
<proteinExistence type="predicted"/>
<dbReference type="InterPro" id="IPR022742">
    <property type="entry name" value="Hydrolase_4"/>
</dbReference>
<name>A0ABV3ZD04_9BACT</name>
<dbReference type="Pfam" id="PF12146">
    <property type="entry name" value="Hydrolase_4"/>
    <property type="match status" value="1"/>
</dbReference>
<dbReference type="PANTHER" id="PTHR43689:SF8">
    <property type="entry name" value="ALPHA_BETA-HYDROLASES SUPERFAMILY PROTEIN"/>
    <property type="match status" value="1"/>
</dbReference>
<dbReference type="SUPFAM" id="SSF53474">
    <property type="entry name" value="alpha/beta-Hydrolases"/>
    <property type="match status" value="1"/>
</dbReference>
<dbReference type="Gene3D" id="3.40.50.1820">
    <property type="entry name" value="alpha/beta hydrolase"/>
    <property type="match status" value="1"/>
</dbReference>
<protein>
    <submittedName>
        <fullName evidence="2">Alpha/beta fold hydrolase</fullName>
    </submittedName>
</protein>
<sequence length="288" mass="32540">MKSKLTQRIVFGYYKSKIALLSKISAKKAAVIAFELFCTPFSSRQKKIAPEIFKDAEKASVQLDGLTIRGFTWKNSHPNGKKILICHGFDSCSYKFEQYVMDLLDAGFDVAAFDAPAHGISDGKQITALLYYKMILLLENTYGPFYGIISHSFGGLATSLAVEQMNGSAVEKIVLIAPATESTTAINHFNKVMDINEKVRKEINELIYSVNAQPLEWYSITRSIQLTSASVLWIHDDGDRICPYKDTKIIRDMSLPNIRFITTHKLGHNKIYHDRDVQKKVTEFLKEV</sequence>
<reference evidence="2 3" key="1">
    <citation type="submission" date="2023-07" db="EMBL/GenBank/DDBJ databases">
        <authorList>
            <person name="Lian W.-H."/>
        </authorList>
    </citation>
    <scope>NUCLEOTIDE SEQUENCE [LARGE SCALE GENOMIC DNA]</scope>
    <source>
        <strain evidence="2 3">SYSU DXS3180</strain>
    </source>
</reference>
<keyword evidence="3" id="KW-1185">Reference proteome</keyword>
<dbReference type="RefSeq" id="WP_369329137.1">
    <property type="nucleotide sequence ID" value="NZ_JAULBC010000002.1"/>
</dbReference>
<dbReference type="Proteomes" id="UP001560573">
    <property type="component" value="Unassembled WGS sequence"/>
</dbReference>
<keyword evidence="2" id="KW-0378">Hydrolase</keyword>
<dbReference type="EMBL" id="JAULBC010000002">
    <property type="protein sequence ID" value="MEX6687733.1"/>
    <property type="molecule type" value="Genomic_DNA"/>
</dbReference>
<evidence type="ECO:0000313" key="3">
    <source>
        <dbReference type="Proteomes" id="UP001560573"/>
    </source>
</evidence>
<feature type="domain" description="Serine aminopeptidase S33" evidence="1">
    <location>
        <begin position="81"/>
        <end position="195"/>
    </location>
</feature>
<evidence type="ECO:0000259" key="1">
    <source>
        <dbReference type="Pfam" id="PF12146"/>
    </source>
</evidence>
<dbReference type="InterPro" id="IPR029058">
    <property type="entry name" value="AB_hydrolase_fold"/>
</dbReference>
<gene>
    <name evidence="2" type="ORF">QTN47_09530</name>
</gene>
<dbReference type="GO" id="GO:0016787">
    <property type="term" value="F:hydrolase activity"/>
    <property type="evidence" value="ECO:0007669"/>
    <property type="project" value="UniProtKB-KW"/>
</dbReference>
<organism evidence="2 3">
    <name type="scientific">Danxiaibacter flavus</name>
    <dbReference type="NCBI Taxonomy" id="3049108"/>
    <lineage>
        <taxon>Bacteria</taxon>
        <taxon>Pseudomonadati</taxon>
        <taxon>Bacteroidota</taxon>
        <taxon>Chitinophagia</taxon>
        <taxon>Chitinophagales</taxon>
        <taxon>Chitinophagaceae</taxon>
        <taxon>Danxiaibacter</taxon>
    </lineage>
</organism>